<dbReference type="GO" id="GO:0000724">
    <property type="term" value="P:double-strand break repair via homologous recombination"/>
    <property type="evidence" value="ECO:0007669"/>
    <property type="project" value="TreeGrafter"/>
</dbReference>
<dbReference type="GO" id="GO:0034974">
    <property type="term" value="C:Swi5-Swi2 complex"/>
    <property type="evidence" value="ECO:0007669"/>
    <property type="project" value="TreeGrafter"/>
</dbReference>
<dbReference type="Gene3D" id="1.20.5.170">
    <property type="match status" value="1"/>
</dbReference>
<organism evidence="7">
    <name type="scientific">Timema genevievae</name>
    <name type="common">Walking stick</name>
    <dbReference type="NCBI Taxonomy" id="629358"/>
    <lineage>
        <taxon>Eukaryota</taxon>
        <taxon>Metazoa</taxon>
        <taxon>Ecdysozoa</taxon>
        <taxon>Arthropoda</taxon>
        <taxon>Hexapoda</taxon>
        <taxon>Insecta</taxon>
        <taxon>Pterygota</taxon>
        <taxon>Neoptera</taxon>
        <taxon>Polyneoptera</taxon>
        <taxon>Phasmatodea</taxon>
        <taxon>Timematodea</taxon>
        <taxon>Timematoidea</taxon>
        <taxon>Timematidae</taxon>
        <taxon>Timema</taxon>
    </lineage>
</organism>
<evidence type="ECO:0000256" key="2">
    <source>
        <dbReference type="ARBA" id="ARBA00019825"/>
    </source>
</evidence>
<evidence type="ECO:0000313" key="7">
    <source>
        <dbReference type="EMBL" id="CAD7601733.1"/>
    </source>
</evidence>
<dbReference type="GO" id="GO:0032798">
    <property type="term" value="C:Swi5-Sfr1 complex"/>
    <property type="evidence" value="ECO:0007669"/>
    <property type="project" value="TreeGrafter"/>
</dbReference>
<evidence type="ECO:0000256" key="5">
    <source>
        <dbReference type="ARBA" id="ARBA00025380"/>
    </source>
</evidence>
<reference evidence="7" key="1">
    <citation type="submission" date="2020-11" db="EMBL/GenBank/DDBJ databases">
        <authorList>
            <person name="Tran Van P."/>
        </authorList>
    </citation>
    <scope>NUCLEOTIDE SEQUENCE</scope>
</reference>
<evidence type="ECO:0000256" key="1">
    <source>
        <dbReference type="ARBA" id="ARBA00008060"/>
    </source>
</evidence>
<accession>A0A7R9K2S1</accession>
<dbReference type="PANTHER" id="PTHR28529">
    <property type="entry name" value="DNA REPAIR PROTEIN SWI5 HOMOLOG"/>
    <property type="match status" value="1"/>
</dbReference>
<dbReference type="Pfam" id="PF07061">
    <property type="entry name" value="Swi5"/>
    <property type="match status" value="1"/>
</dbReference>
<comment type="similarity">
    <text evidence="1">Belongs to the SWI5/SAE3 family.</text>
</comment>
<sequence>MLKVYYGARNDHRVLLPVHASLYAYVPTTLDGFMDEEGFWKTELSEKDKCETEQLKLRKQFELLKKQENKLDKEIENVVKQIYLMSSSEMVMVQLHMYNEVKDATQLVLGSLAKLENVTVRELHKQFDLCKHLEEEPLLVKSCESPLHITILDSPLTTP</sequence>
<evidence type="ECO:0000256" key="4">
    <source>
        <dbReference type="ARBA" id="ARBA00023204"/>
    </source>
</evidence>
<dbReference type="InterPro" id="IPR010760">
    <property type="entry name" value="DNA-repair_Swi5"/>
</dbReference>
<evidence type="ECO:0000256" key="6">
    <source>
        <dbReference type="ARBA" id="ARBA00030081"/>
    </source>
</evidence>
<name>A0A7R9K2S1_TIMGE</name>
<proteinExistence type="inferred from homology"/>
<gene>
    <name evidence="7" type="ORF">TGEB3V08_LOCUS8054</name>
</gene>
<protein>
    <recommendedName>
        <fullName evidence="2">DNA repair protein SWI5 homolog</fullName>
    </recommendedName>
    <alternativeName>
        <fullName evidence="6">Protein SAE3 homolog</fullName>
    </alternativeName>
</protein>
<keyword evidence="3" id="KW-0227">DNA damage</keyword>
<keyword evidence="4" id="KW-0234">DNA repair</keyword>
<comment type="function">
    <text evidence="5">Component of the swi5-sfr1 complex, a complex required for double-strand break repair via homologous recombination.</text>
</comment>
<dbReference type="EMBL" id="OE842897">
    <property type="protein sequence ID" value="CAD7601733.1"/>
    <property type="molecule type" value="Genomic_DNA"/>
</dbReference>
<dbReference type="AlphaFoldDB" id="A0A7R9K2S1"/>
<evidence type="ECO:0000256" key="3">
    <source>
        <dbReference type="ARBA" id="ARBA00022763"/>
    </source>
</evidence>
<dbReference type="PANTHER" id="PTHR28529:SF2">
    <property type="entry name" value="DNA REPAIR PROTEIN SWI5 HOMOLOG"/>
    <property type="match status" value="1"/>
</dbReference>